<keyword evidence="13" id="KW-0234">DNA repair</keyword>
<evidence type="ECO:0000259" key="17">
    <source>
        <dbReference type="PROSITE" id="PS50967"/>
    </source>
</evidence>
<evidence type="ECO:0000256" key="2">
    <source>
        <dbReference type="ARBA" id="ARBA00001947"/>
    </source>
</evidence>
<accession>A0A2H1E8Z1</accession>
<dbReference type="EMBL" id="LT634361">
    <property type="protein sequence ID" value="SFZ82106.1"/>
    <property type="molecule type" value="Genomic_DNA"/>
</dbReference>
<keyword evidence="7 20" id="KW-0378">Hydrolase</keyword>
<dbReference type="InterPro" id="IPR032284">
    <property type="entry name" value="RecQ_Zn-bd"/>
</dbReference>
<dbReference type="InterPro" id="IPR002121">
    <property type="entry name" value="HRDC_dom"/>
</dbReference>
<evidence type="ECO:0000256" key="15">
    <source>
        <dbReference type="ARBA" id="ARBA00034617"/>
    </source>
</evidence>
<dbReference type="InterPro" id="IPR001650">
    <property type="entry name" value="Helicase_C-like"/>
</dbReference>
<dbReference type="NCBIfam" id="TIGR00614">
    <property type="entry name" value="recQ_fam"/>
    <property type="match status" value="1"/>
</dbReference>
<feature type="domain" description="Helicase ATP-binding" evidence="18">
    <location>
        <begin position="30"/>
        <end position="196"/>
    </location>
</feature>
<dbReference type="GO" id="GO:0006281">
    <property type="term" value="P:DNA repair"/>
    <property type="evidence" value="ECO:0007669"/>
    <property type="project" value="UniProtKB-KW"/>
</dbReference>
<dbReference type="Gene3D" id="3.40.50.300">
    <property type="entry name" value="P-loop containing nucleotide triphosphate hydrolases"/>
    <property type="match status" value="2"/>
</dbReference>
<evidence type="ECO:0000256" key="10">
    <source>
        <dbReference type="ARBA" id="ARBA00022840"/>
    </source>
</evidence>
<evidence type="ECO:0000256" key="12">
    <source>
        <dbReference type="ARBA" id="ARBA00023172"/>
    </source>
</evidence>
<comment type="cofactor">
    <cofactor evidence="2">
        <name>Zn(2+)</name>
        <dbReference type="ChEBI" id="CHEBI:29105"/>
    </cofactor>
</comment>
<comment type="catalytic activity">
    <reaction evidence="15">
        <text>Couples ATP hydrolysis with the unwinding of duplex DNA by translocating in the 3'-5' direction.</text>
        <dbReference type="EC" id="5.6.2.4"/>
    </reaction>
</comment>
<dbReference type="CDD" id="cd17920">
    <property type="entry name" value="DEXHc_RecQ"/>
    <property type="match status" value="1"/>
</dbReference>
<evidence type="ECO:0000256" key="3">
    <source>
        <dbReference type="ARBA" id="ARBA00005446"/>
    </source>
</evidence>
<dbReference type="GO" id="GO:0043138">
    <property type="term" value="F:3'-5' DNA helicase activity"/>
    <property type="evidence" value="ECO:0007669"/>
    <property type="project" value="UniProtKB-EC"/>
</dbReference>
<dbReference type="Pfam" id="PF14493">
    <property type="entry name" value="HTH_40"/>
    <property type="match status" value="1"/>
</dbReference>
<dbReference type="Gene3D" id="1.10.10.10">
    <property type="entry name" value="Winged helix-like DNA-binding domain superfamily/Winged helix DNA-binding domain"/>
    <property type="match status" value="1"/>
</dbReference>
<dbReference type="GO" id="GO:0016787">
    <property type="term" value="F:hydrolase activity"/>
    <property type="evidence" value="ECO:0007669"/>
    <property type="project" value="UniProtKB-KW"/>
</dbReference>
<dbReference type="Pfam" id="PF00271">
    <property type="entry name" value="Helicase_C"/>
    <property type="match status" value="1"/>
</dbReference>
<evidence type="ECO:0000256" key="8">
    <source>
        <dbReference type="ARBA" id="ARBA00022806"/>
    </source>
</evidence>
<dbReference type="CDD" id="cd18794">
    <property type="entry name" value="SF2_C_RecQ"/>
    <property type="match status" value="1"/>
</dbReference>
<keyword evidence="11" id="KW-0238">DNA-binding</keyword>
<dbReference type="InterPro" id="IPR018982">
    <property type="entry name" value="RQC_domain"/>
</dbReference>
<dbReference type="RefSeq" id="WP_100211129.1">
    <property type="nucleotide sequence ID" value="NZ_CP138495.1"/>
</dbReference>
<dbReference type="InterPro" id="IPR027417">
    <property type="entry name" value="P-loop_NTPase"/>
</dbReference>
<dbReference type="InterPro" id="IPR011545">
    <property type="entry name" value="DEAD/DEAH_box_helicase_dom"/>
</dbReference>
<dbReference type="GO" id="GO:0046872">
    <property type="term" value="F:metal ion binding"/>
    <property type="evidence" value="ECO:0007669"/>
    <property type="project" value="UniProtKB-KW"/>
</dbReference>
<dbReference type="GO" id="GO:0003677">
    <property type="term" value="F:DNA binding"/>
    <property type="evidence" value="ECO:0007669"/>
    <property type="project" value="UniProtKB-KW"/>
</dbReference>
<evidence type="ECO:0000259" key="18">
    <source>
        <dbReference type="PROSITE" id="PS51192"/>
    </source>
</evidence>
<dbReference type="InterPro" id="IPR014001">
    <property type="entry name" value="Helicase_ATP-bd"/>
</dbReference>
<evidence type="ECO:0000313" key="21">
    <source>
        <dbReference type="Proteomes" id="UP000231564"/>
    </source>
</evidence>
<dbReference type="PROSITE" id="PS51192">
    <property type="entry name" value="HELICASE_ATP_BIND_1"/>
    <property type="match status" value="1"/>
</dbReference>
<comment type="cofactor">
    <cofactor evidence="1">
        <name>Mg(2+)</name>
        <dbReference type="ChEBI" id="CHEBI:18420"/>
    </cofactor>
</comment>
<evidence type="ECO:0000313" key="20">
    <source>
        <dbReference type="EMBL" id="SFZ82106.1"/>
    </source>
</evidence>
<evidence type="ECO:0000256" key="7">
    <source>
        <dbReference type="ARBA" id="ARBA00022801"/>
    </source>
</evidence>
<keyword evidence="6" id="KW-0227">DNA damage</keyword>
<dbReference type="Pfam" id="PF00270">
    <property type="entry name" value="DEAD"/>
    <property type="match status" value="1"/>
</dbReference>
<comment type="similarity">
    <text evidence="3">Belongs to the helicase family. RecQ subfamily.</text>
</comment>
<dbReference type="SMART" id="SM00490">
    <property type="entry name" value="HELICc"/>
    <property type="match status" value="1"/>
</dbReference>
<evidence type="ECO:0000256" key="4">
    <source>
        <dbReference type="ARBA" id="ARBA00022723"/>
    </source>
</evidence>
<dbReference type="InterPro" id="IPR029491">
    <property type="entry name" value="Helicase_HTH"/>
</dbReference>
<dbReference type="NCBIfam" id="TIGR01389">
    <property type="entry name" value="recQ"/>
    <property type="match status" value="1"/>
</dbReference>
<dbReference type="SMART" id="SM00956">
    <property type="entry name" value="RQC"/>
    <property type="match status" value="1"/>
</dbReference>
<dbReference type="FunFam" id="3.40.50.300:FF:000296">
    <property type="entry name" value="ATP-dependent DNA helicase RecQ"/>
    <property type="match status" value="1"/>
</dbReference>
<dbReference type="Gene3D" id="1.10.150.80">
    <property type="entry name" value="HRDC domain"/>
    <property type="match status" value="1"/>
</dbReference>
<keyword evidence="12" id="KW-0233">DNA recombination</keyword>
<gene>
    <name evidence="20" type="primary">recQ</name>
    <name evidence="20" type="ORF">MARIT_1445</name>
</gene>
<dbReference type="InterPro" id="IPR004589">
    <property type="entry name" value="DNA_helicase_ATP-dep_RecQ"/>
</dbReference>
<dbReference type="GO" id="GO:0009378">
    <property type="term" value="F:four-way junction helicase activity"/>
    <property type="evidence" value="ECO:0007669"/>
    <property type="project" value="TreeGrafter"/>
</dbReference>
<organism evidence="20 21">
    <name type="scientific">Tenacibaculum maritimum NCIMB 2154</name>
    <dbReference type="NCBI Taxonomy" id="1349785"/>
    <lineage>
        <taxon>Bacteria</taxon>
        <taxon>Pseudomonadati</taxon>
        <taxon>Bacteroidota</taxon>
        <taxon>Flavobacteriia</taxon>
        <taxon>Flavobacteriales</taxon>
        <taxon>Flavobacteriaceae</taxon>
        <taxon>Tenacibaculum</taxon>
    </lineage>
</organism>
<evidence type="ECO:0000256" key="6">
    <source>
        <dbReference type="ARBA" id="ARBA00022763"/>
    </source>
</evidence>
<dbReference type="PANTHER" id="PTHR13710">
    <property type="entry name" value="DNA HELICASE RECQ FAMILY MEMBER"/>
    <property type="match status" value="1"/>
</dbReference>
<dbReference type="PROSITE" id="PS50967">
    <property type="entry name" value="HRDC"/>
    <property type="match status" value="1"/>
</dbReference>
<dbReference type="GO" id="GO:0005524">
    <property type="term" value="F:ATP binding"/>
    <property type="evidence" value="ECO:0007669"/>
    <property type="project" value="UniProtKB-KW"/>
</dbReference>
<keyword evidence="14" id="KW-0413">Isomerase</keyword>
<evidence type="ECO:0000256" key="14">
    <source>
        <dbReference type="ARBA" id="ARBA00023235"/>
    </source>
</evidence>
<dbReference type="InterPro" id="IPR036388">
    <property type="entry name" value="WH-like_DNA-bd_sf"/>
</dbReference>
<dbReference type="Pfam" id="PF00570">
    <property type="entry name" value="HRDC"/>
    <property type="match status" value="1"/>
</dbReference>
<dbReference type="GO" id="GO:0006260">
    <property type="term" value="P:DNA replication"/>
    <property type="evidence" value="ECO:0007669"/>
    <property type="project" value="InterPro"/>
</dbReference>
<protein>
    <recommendedName>
        <fullName evidence="16">DNA helicase RecQ</fullName>
        <ecNumber evidence="16">5.6.2.4</ecNumber>
    </recommendedName>
</protein>
<dbReference type="EC" id="5.6.2.4" evidence="16"/>
<dbReference type="OrthoDB" id="9763310at2"/>
<evidence type="ECO:0000256" key="16">
    <source>
        <dbReference type="NCBIfam" id="TIGR01389"/>
    </source>
</evidence>
<dbReference type="GO" id="GO:0005737">
    <property type="term" value="C:cytoplasm"/>
    <property type="evidence" value="ECO:0007669"/>
    <property type="project" value="TreeGrafter"/>
</dbReference>
<evidence type="ECO:0000256" key="1">
    <source>
        <dbReference type="ARBA" id="ARBA00001946"/>
    </source>
</evidence>
<dbReference type="PROSITE" id="PS51194">
    <property type="entry name" value="HELICASE_CTER"/>
    <property type="match status" value="1"/>
</dbReference>
<name>A0A2H1E8Z1_9FLAO</name>
<dbReference type="InterPro" id="IPR010997">
    <property type="entry name" value="HRDC-like_sf"/>
</dbReference>
<reference evidence="20 21" key="1">
    <citation type="submission" date="2016-11" db="EMBL/GenBank/DDBJ databases">
        <authorList>
            <person name="Jaros S."/>
            <person name="Januszkiewicz K."/>
            <person name="Wedrychowicz H."/>
        </authorList>
    </citation>
    <scope>NUCLEOTIDE SEQUENCE [LARGE SCALE GENOMIC DNA]</scope>
    <source>
        <strain evidence="20">NCIMB 2154T</strain>
    </source>
</reference>
<feature type="domain" description="HRDC" evidence="17">
    <location>
        <begin position="522"/>
        <end position="602"/>
    </location>
</feature>
<dbReference type="GeneID" id="47722964"/>
<dbReference type="SMART" id="SM00487">
    <property type="entry name" value="DEXDc"/>
    <property type="match status" value="1"/>
</dbReference>
<dbReference type="SUPFAM" id="SSF47819">
    <property type="entry name" value="HRDC-like"/>
    <property type="match status" value="1"/>
</dbReference>
<dbReference type="GO" id="GO:0043590">
    <property type="term" value="C:bacterial nucleoid"/>
    <property type="evidence" value="ECO:0007669"/>
    <property type="project" value="TreeGrafter"/>
</dbReference>
<keyword evidence="9" id="KW-0862">Zinc</keyword>
<dbReference type="GO" id="GO:0030894">
    <property type="term" value="C:replisome"/>
    <property type="evidence" value="ECO:0007669"/>
    <property type="project" value="TreeGrafter"/>
</dbReference>
<dbReference type="KEGG" id="tmar:MARIT_1445"/>
<keyword evidence="21" id="KW-1185">Reference proteome</keyword>
<feature type="domain" description="Helicase C-terminal" evidence="19">
    <location>
        <begin position="217"/>
        <end position="370"/>
    </location>
</feature>
<dbReference type="STRING" id="1349785.GCA_000509405_00516"/>
<evidence type="ECO:0000256" key="9">
    <source>
        <dbReference type="ARBA" id="ARBA00022833"/>
    </source>
</evidence>
<evidence type="ECO:0000256" key="13">
    <source>
        <dbReference type="ARBA" id="ARBA00023204"/>
    </source>
</evidence>
<dbReference type="Pfam" id="PF16124">
    <property type="entry name" value="RecQ_Zn_bind"/>
    <property type="match status" value="1"/>
</dbReference>
<dbReference type="GO" id="GO:0009432">
    <property type="term" value="P:SOS response"/>
    <property type="evidence" value="ECO:0007669"/>
    <property type="project" value="UniProtKB-UniRule"/>
</dbReference>
<dbReference type="InterPro" id="IPR044876">
    <property type="entry name" value="HRDC_dom_sf"/>
</dbReference>
<keyword evidence="5" id="KW-0547">Nucleotide-binding</keyword>
<keyword evidence="4" id="KW-0479">Metal-binding</keyword>
<keyword evidence="8 20" id="KW-0347">Helicase</keyword>
<evidence type="ECO:0000256" key="11">
    <source>
        <dbReference type="ARBA" id="ARBA00023125"/>
    </source>
</evidence>
<dbReference type="AlphaFoldDB" id="A0A2H1E8Z1"/>
<dbReference type="InterPro" id="IPR036390">
    <property type="entry name" value="WH_DNA-bd_sf"/>
</dbReference>
<proteinExistence type="inferred from homology"/>
<dbReference type="Proteomes" id="UP000231564">
    <property type="component" value="Chromosome MARIT"/>
</dbReference>
<dbReference type="SUPFAM" id="SSF46785">
    <property type="entry name" value="Winged helix' DNA-binding domain"/>
    <property type="match status" value="1"/>
</dbReference>
<evidence type="ECO:0000259" key="19">
    <source>
        <dbReference type="PROSITE" id="PS51194"/>
    </source>
</evidence>
<evidence type="ECO:0000256" key="5">
    <source>
        <dbReference type="ARBA" id="ARBA00022741"/>
    </source>
</evidence>
<keyword evidence="10" id="KW-0067">ATP-binding</keyword>
<dbReference type="SUPFAM" id="SSF52540">
    <property type="entry name" value="P-loop containing nucleoside triphosphate hydrolases"/>
    <property type="match status" value="1"/>
</dbReference>
<sequence>MQEDTTTLHLSTLKKYFGYDTFRGQQQDIISNILSKKDTLVIMPTGGGKSICFQLPALLFEGVTLVISPLIALMKDQVDGLNANGIPAAYFNSSQHSTEHDTIIERILKKELKLLYVAPESLSILENIVNQKYISCIAIDEAHCISSWGHDFRPSYQQLGYLKKKLPSTPIVALTATADKATREDILTQLNIPHATNFISSFDRKNIAIEVRLADKRIQQIVQFINQRKDEYGIIYCLSRKATEQLANKLITNGIDAAAYHAGLSFEKRNKVQEDFIFDRKKVICATVAFGMGIDKSNVRWVIHYNMPKNMEGYYQEIGRAGRDGLLSKALLFHSYADVIQLRKFTEGASNQEVQLAKLDRMKQFTEANTCRRKILLSYFGELLADDCGNCDVCKNPPQFFDGTIIAQKILSTIYRLKQQEAIGMIVDVLRGAKNAAVYGKGYEHIKTYGISYDISWRDLQQYVIQLINQGYCEIAFHRNNALQLTDFSKEILFNGKKVHLIKPIITTAQPVVAKAPTKKKKKAATTLFEKLRALRYKISLEENIPAYLIFNDATLKEIERERPMSESEFLQISGVGQRKAEAYGDEFIAEVIAFMGTKIKTKKKDTHLVTYELYKAGRSIEEISIERKLKPTTIYSHIAKLYADGKQINIFDFVTKKEVALVEEAKIKLDNPTALKPYFDYFEEQLDYFKIRLALSVIDKDKSV</sequence>
<dbReference type="GO" id="GO:0006310">
    <property type="term" value="P:DNA recombination"/>
    <property type="evidence" value="ECO:0007669"/>
    <property type="project" value="UniProtKB-UniRule"/>
</dbReference>
<dbReference type="Pfam" id="PF09382">
    <property type="entry name" value="RQC"/>
    <property type="match status" value="1"/>
</dbReference>
<dbReference type="InterPro" id="IPR006293">
    <property type="entry name" value="DNA_helicase_ATP-dep_RecQ_bac"/>
</dbReference>
<dbReference type="PANTHER" id="PTHR13710:SF105">
    <property type="entry name" value="ATP-DEPENDENT DNA HELICASE Q1"/>
    <property type="match status" value="1"/>
</dbReference>
<dbReference type="SMART" id="SM00341">
    <property type="entry name" value="HRDC"/>
    <property type="match status" value="1"/>
</dbReference>